<keyword evidence="3" id="KW-0238">DNA-binding</keyword>
<dbReference type="InterPro" id="IPR011039">
    <property type="entry name" value="TFIIF_interaction"/>
</dbReference>
<dbReference type="SUPFAM" id="SSF50916">
    <property type="entry name" value="Rap30/74 interaction domains"/>
    <property type="match status" value="1"/>
</dbReference>
<gene>
    <name evidence="7" type="ORF">PIB30_039391</name>
</gene>
<dbReference type="EMBL" id="JASCZI010241863">
    <property type="protein sequence ID" value="MED6207844.1"/>
    <property type="molecule type" value="Genomic_DNA"/>
</dbReference>
<keyword evidence="2" id="KW-0805">Transcription regulation</keyword>
<keyword evidence="5" id="KW-0539">Nucleus</keyword>
<comment type="subcellular location">
    <subcellularLocation>
        <location evidence="1">Nucleus</location>
    </subcellularLocation>
</comment>
<dbReference type="Proteomes" id="UP001341840">
    <property type="component" value="Unassembled WGS sequence"/>
</dbReference>
<reference evidence="7 8" key="1">
    <citation type="journal article" date="2023" name="Plants (Basel)">
        <title>Bridging the Gap: Combining Genomics and Transcriptomics Approaches to Understand Stylosanthes scabra, an Orphan Legume from the Brazilian Caatinga.</title>
        <authorList>
            <person name="Ferreira-Neto J.R.C."/>
            <person name="da Silva M.D."/>
            <person name="Binneck E."/>
            <person name="de Melo N.F."/>
            <person name="da Silva R.H."/>
            <person name="de Melo A.L.T.M."/>
            <person name="Pandolfi V."/>
            <person name="Bustamante F.O."/>
            <person name="Brasileiro-Vidal A.C."/>
            <person name="Benko-Iseppon A.M."/>
        </authorList>
    </citation>
    <scope>NUCLEOTIDE SEQUENCE [LARGE SCALE GENOMIC DNA]</scope>
    <source>
        <tissue evidence="7">Leaves</tissue>
    </source>
</reference>
<keyword evidence="4" id="KW-0804">Transcription</keyword>
<evidence type="ECO:0000256" key="4">
    <source>
        <dbReference type="ARBA" id="ARBA00023163"/>
    </source>
</evidence>
<evidence type="ECO:0000313" key="7">
    <source>
        <dbReference type="EMBL" id="MED6207844.1"/>
    </source>
</evidence>
<name>A0ABU6YCP8_9FABA</name>
<comment type="caution">
    <text evidence="7">The sequence shown here is derived from an EMBL/GenBank/DDBJ whole genome shotgun (WGS) entry which is preliminary data.</text>
</comment>
<dbReference type="PANTHER" id="PTHR10445">
    <property type="entry name" value="GENERAL TRANSCRIPTION FACTOR IIF SUBUNIT 2"/>
    <property type="match status" value="1"/>
</dbReference>
<evidence type="ECO:0000256" key="3">
    <source>
        <dbReference type="ARBA" id="ARBA00023125"/>
    </source>
</evidence>
<accession>A0ABU6YCP8</accession>
<keyword evidence="8" id="KW-1185">Reference proteome</keyword>
<evidence type="ECO:0000313" key="8">
    <source>
        <dbReference type="Proteomes" id="UP001341840"/>
    </source>
</evidence>
<evidence type="ECO:0000256" key="6">
    <source>
        <dbReference type="SAM" id="MobiDB-lite"/>
    </source>
</evidence>
<protein>
    <submittedName>
        <fullName evidence="7">Uncharacterized protein</fullName>
    </submittedName>
</protein>
<proteinExistence type="predicted"/>
<evidence type="ECO:0000256" key="2">
    <source>
        <dbReference type="ARBA" id="ARBA00023015"/>
    </source>
</evidence>
<sequence>MMKSIKTETETSDGGGGGGGGKQNGSKGGGGGSYGYGGYLETSKAERAMWLMKCPPLVSRSLSASPSSDPSRPVAKVIVSIDPLNNSDDSPPQFTMELAATEAGNIPRCFAMDMSKDFIPMSVFSDTPQGKYLSLLELIELAWDG</sequence>
<feature type="region of interest" description="Disordered" evidence="6">
    <location>
        <begin position="1"/>
        <end position="33"/>
    </location>
</feature>
<dbReference type="PANTHER" id="PTHR10445:SF2">
    <property type="entry name" value="TRANSCRIPTION INITIATION FACTOR IIF, BETA SUBUNIT"/>
    <property type="match status" value="1"/>
</dbReference>
<dbReference type="InterPro" id="IPR003196">
    <property type="entry name" value="TFIIF_beta"/>
</dbReference>
<evidence type="ECO:0000256" key="1">
    <source>
        <dbReference type="ARBA" id="ARBA00004123"/>
    </source>
</evidence>
<organism evidence="7 8">
    <name type="scientific">Stylosanthes scabra</name>
    <dbReference type="NCBI Taxonomy" id="79078"/>
    <lineage>
        <taxon>Eukaryota</taxon>
        <taxon>Viridiplantae</taxon>
        <taxon>Streptophyta</taxon>
        <taxon>Embryophyta</taxon>
        <taxon>Tracheophyta</taxon>
        <taxon>Spermatophyta</taxon>
        <taxon>Magnoliopsida</taxon>
        <taxon>eudicotyledons</taxon>
        <taxon>Gunneridae</taxon>
        <taxon>Pentapetalae</taxon>
        <taxon>rosids</taxon>
        <taxon>fabids</taxon>
        <taxon>Fabales</taxon>
        <taxon>Fabaceae</taxon>
        <taxon>Papilionoideae</taxon>
        <taxon>50 kb inversion clade</taxon>
        <taxon>dalbergioids sensu lato</taxon>
        <taxon>Dalbergieae</taxon>
        <taxon>Pterocarpus clade</taxon>
        <taxon>Stylosanthes</taxon>
    </lineage>
</organism>
<feature type="compositionally biased region" description="Gly residues" evidence="6">
    <location>
        <begin position="13"/>
        <end position="33"/>
    </location>
</feature>
<evidence type="ECO:0000256" key="5">
    <source>
        <dbReference type="ARBA" id="ARBA00023242"/>
    </source>
</evidence>